<dbReference type="AlphaFoldDB" id="A0A0R3Q713"/>
<dbReference type="STRING" id="42155.A0A0R3Q713"/>
<evidence type="ECO:0000313" key="3">
    <source>
        <dbReference type="EMBL" id="VDO10255.1"/>
    </source>
</evidence>
<dbReference type="Proteomes" id="UP000280834">
    <property type="component" value="Unassembled WGS sequence"/>
</dbReference>
<evidence type="ECO:0000256" key="2">
    <source>
        <dbReference type="SAM" id="SignalP"/>
    </source>
</evidence>
<name>A0A0R3Q713_9BILA</name>
<protein>
    <submittedName>
        <fullName evidence="5">Secreted protein</fullName>
    </submittedName>
</protein>
<feature type="chain" id="PRO_5043130572" evidence="2">
    <location>
        <begin position="19"/>
        <end position="73"/>
    </location>
</feature>
<dbReference type="EMBL" id="UZAG01001048">
    <property type="protein sequence ID" value="VDO10255.1"/>
    <property type="molecule type" value="Genomic_DNA"/>
</dbReference>
<evidence type="ECO:0000256" key="1">
    <source>
        <dbReference type="SAM" id="MobiDB-lite"/>
    </source>
</evidence>
<organism evidence="5">
    <name type="scientific">Brugia timori</name>
    <dbReference type="NCBI Taxonomy" id="42155"/>
    <lineage>
        <taxon>Eukaryota</taxon>
        <taxon>Metazoa</taxon>
        <taxon>Ecdysozoa</taxon>
        <taxon>Nematoda</taxon>
        <taxon>Chromadorea</taxon>
        <taxon>Rhabditida</taxon>
        <taxon>Spirurina</taxon>
        <taxon>Spiruromorpha</taxon>
        <taxon>Filarioidea</taxon>
        <taxon>Onchocercidae</taxon>
        <taxon>Brugia</taxon>
    </lineage>
</organism>
<feature type="region of interest" description="Disordered" evidence="1">
    <location>
        <begin position="25"/>
        <end position="73"/>
    </location>
</feature>
<reference evidence="3 4" key="2">
    <citation type="submission" date="2018-11" db="EMBL/GenBank/DDBJ databases">
        <authorList>
            <consortium name="Pathogen Informatics"/>
        </authorList>
    </citation>
    <scope>NUCLEOTIDE SEQUENCE [LARGE SCALE GENOMIC DNA]</scope>
</reference>
<accession>A0A0R3Q713</accession>
<sequence>MYKVIICLLLLTPRIANAFKIGIGGKNRGSSAARLNPSRPNTHSSAGGYHQPQGAYHPQQSGYYPQQGGYPQQ</sequence>
<dbReference type="WBParaSite" id="BTMF_0000211701-mRNA-1">
    <property type="protein sequence ID" value="BTMF_0000211701-mRNA-1"/>
    <property type="gene ID" value="BTMF_0000211701"/>
</dbReference>
<keyword evidence="4" id="KW-1185">Reference proteome</keyword>
<reference evidence="5" key="1">
    <citation type="submission" date="2017-02" db="UniProtKB">
        <authorList>
            <consortium name="WormBaseParasite"/>
        </authorList>
    </citation>
    <scope>IDENTIFICATION</scope>
</reference>
<feature type="compositionally biased region" description="Low complexity" evidence="1">
    <location>
        <begin position="58"/>
        <end position="73"/>
    </location>
</feature>
<evidence type="ECO:0000313" key="5">
    <source>
        <dbReference type="WBParaSite" id="BTMF_0000211701-mRNA-1"/>
    </source>
</evidence>
<keyword evidence="2" id="KW-0732">Signal</keyword>
<feature type="signal peptide" evidence="2">
    <location>
        <begin position="1"/>
        <end position="18"/>
    </location>
</feature>
<gene>
    <name evidence="3" type="ORF">BTMF_LOCUS1445</name>
</gene>
<proteinExistence type="predicted"/>
<evidence type="ECO:0000313" key="4">
    <source>
        <dbReference type="Proteomes" id="UP000280834"/>
    </source>
</evidence>